<proteinExistence type="predicted"/>
<name>A0A657LKZ5_9HYPH</name>
<keyword evidence="4" id="KW-1185">Reference proteome</keyword>
<evidence type="ECO:0000256" key="1">
    <source>
        <dbReference type="SAM" id="MobiDB-lite"/>
    </source>
</evidence>
<dbReference type="PROSITE" id="PS50880">
    <property type="entry name" value="TOPRIM"/>
    <property type="match status" value="1"/>
</dbReference>
<evidence type="ECO:0000313" key="3">
    <source>
        <dbReference type="EMBL" id="OJF90757.1"/>
    </source>
</evidence>
<dbReference type="InterPro" id="IPR006171">
    <property type="entry name" value="TOPRIM_dom"/>
</dbReference>
<protein>
    <recommendedName>
        <fullName evidence="2">Toprim domain-containing protein</fullName>
    </recommendedName>
</protein>
<gene>
    <name evidence="3" type="ORF">AX760_23980</name>
</gene>
<dbReference type="InterPro" id="IPR017041">
    <property type="entry name" value="UCP036054"/>
</dbReference>
<feature type="region of interest" description="Disordered" evidence="1">
    <location>
        <begin position="301"/>
        <end position="325"/>
    </location>
</feature>
<dbReference type="EMBL" id="LSRP01000135">
    <property type="protein sequence ID" value="OJF90757.1"/>
    <property type="molecule type" value="Genomic_DNA"/>
</dbReference>
<dbReference type="RefSeq" id="WP_071835464.1">
    <property type="nucleotide sequence ID" value="NZ_LSRP01000135.1"/>
</dbReference>
<dbReference type="Gene3D" id="3.40.1360.10">
    <property type="match status" value="1"/>
</dbReference>
<dbReference type="PIRSF" id="PIRSF036054">
    <property type="entry name" value="UCP036054"/>
    <property type="match status" value="1"/>
</dbReference>
<accession>A0A657LKZ5</accession>
<dbReference type="CDD" id="cd00188">
    <property type="entry name" value="TOPRIM"/>
    <property type="match status" value="1"/>
</dbReference>
<feature type="domain" description="Toprim" evidence="2">
    <location>
        <begin position="199"/>
        <end position="287"/>
    </location>
</feature>
<feature type="compositionally biased region" description="Basic residues" evidence="1">
    <location>
        <begin position="316"/>
        <end position="325"/>
    </location>
</feature>
<reference evidence="3 4" key="1">
    <citation type="submission" date="2016-02" db="EMBL/GenBank/DDBJ databases">
        <title>Genome sequencing of a beta-galactosidase producing bacteria Rhizobium sp. 59.</title>
        <authorList>
            <person name="Wang D."/>
            <person name="Kot W."/>
            <person name="Qin Y."/>
            <person name="Hansen L."/>
            <person name="Naqvi K."/>
            <person name="Rensing C."/>
        </authorList>
    </citation>
    <scope>NUCLEOTIDE SEQUENCE [LARGE SCALE GENOMIC DNA]</scope>
    <source>
        <strain evidence="3 4">59</strain>
    </source>
</reference>
<organism evidence="3 4">
    <name type="scientific">Pararhizobium antarcticum</name>
    <dbReference type="NCBI Taxonomy" id="1798805"/>
    <lineage>
        <taxon>Bacteria</taxon>
        <taxon>Pseudomonadati</taxon>
        <taxon>Pseudomonadota</taxon>
        <taxon>Alphaproteobacteria</taxon>
        <taxon>Hyphomicrobiales</taxon>
        <taxon>Rhizobiaceae</taxon>
        <taxon>Rhizobium/Agrobacterium group</taxon>
        <taxon>Pararhizobium</taxon>
    </lineage>
</organism>
<dbReference type="InterPro" id="IPR025054">
    <property type="entry name" value="DUF3991"/>
</dbReference>
<dbReference type="OrthoDB" id="5757175at2"/>
<evidence type="ECO:0000259" key="2">
    <source>
        <dbReference type="PROSITE" id="PS50880"/>
    </source>
</evidence>
<dbReference type="AlphaFoldDB" id="A0A657LKZ5"/>
<dbReference type="Pfam" id="PF13155">
    <property type="entry name" value="Toprim_2"/>
    <property type="match status" value="1"/>
</dbReference>
<feature type="compositionally biased region" description="Basic and acidic residues" evidence="1">
    <location>
        <begin position="301"/>
        <end position="315"/>
    </location>
</feature>
<dbReference type="Proteomes" id="UP000182661">
    <property type="component" value="Unassembled WGS sequence"/>
</dbReference>
<sequence>MKRHDLENLKEKVACATLLGKAGFAVDAKESTRRAFKWRRAAEIIIVTHDGRGWFDPLSEAKGDIFSLVTHLDGGEFMDAIATVADLVGHHAVIASWTPPSPSRAVSEDVSTRWTSRRAPWPGSHSWTYLSKQRFLPPIILKIATDQSCLREGPFGSMWAAHTNDAGVITGWEERGPQWRGFATGGSKVLFRLGSQDATRLCVVEAAIDAMSLASIEGLREETLYLSTGGGWSPTTHAALRLLGSRPNTSLVAATDANIQGDAFADRLRQLAEEVGCGWQRLRPHVDNRNADDWNAVLQERAKEKGERRMGEKRGLPHARRTRQG</sequence>
<evidence type="ECO:0000313" key="4">
    <source>
        <dbReference type="Proteomes" id="UP000182661"/>
    </source>
</evidence>
<dbReference type="Pfam" id="PF13154">
    <property type="entry name" value="DUF3991"/>
    <property type="match status" value="1"/>
</dbReference>
<comment type="caution">
    <text evidence="3">The sequence shown here is derived from an EMBL/GenBank/DDBJ whole genome shotgun (WGS) entry which is preliminary data.</text>
</comment>